<accession>A0ABV2KX67</accession>
<keyword evidence="5 7" id="KW-0472">Membrane</keyword>
<evidence type="ECO:0000256" key="4">
    <source>
        <dbReference type="ARBA" id="ARBA00022989"/>
    </source>
</evidence>
<keyword evidence="3 6" id="KW-0812">Transmembrane</keyword>
<feature type="transmembrane region" description="Helical" evidence="7">
    <location>
        <begin position="303"/>
        <end position="329"/>
    </location>
</feature>
<dbReference type="PROSITE" id="PS50267">
    <property type="entry name" value="NA_NEUROTRAN_SYMP_3"/>
    <property type="match status" value="1"/>
</dbReference>
<dbReference type="InterPro" id="IPR000175">
    <property type="entry name" value="Na/ntran_symport"/>
</dbReference>
<feature type="transmembrane region" description="Helical" evidence="7">
    <location>
        <begin position="180"/>
        <end position="200"/>
    </location>
</feature>
<organism evidence="8 9">
    <name type="scientific">Alkalibacillus flavidus</name>
    <dbReference type="NCBI Taxonomy" id="546021"/>
    <lineage>
        <taxon>Bacteria</taxon>
        <taxon>Bacillati</taxon>
        <taxon>Bacillota</taxon>
        <taxon>Bacilli</taxon>
        <taxon>Bacillales</taxon>
        <taxon>Bacillaceae</taxon>
        <taxon>Alkalibacillus</taxon>
    </lineage>
</organism>
<dbReference type="Pfam" id="PF00209">
    <property type="entry name" value="SNF"/>
    <property type="match status" value="2"/>
</dbReference>
<keyword evidence="9" id="KW-1185">Reference proteome</keyword>
<feature type="transmembrane region" description="Helical" evidence="7">
    <location>
        <begin position="349"/>
        <end position="370"/>
    </location>
</feature>
<evidence type="ECO:0000313" key="9">
    <source>
        <dbReference type="Proteomes" id="UP001549167"/>
    </source>
</evidence>
<evidence type="ECO:0000256" key="3">
    <source>
        <dbReference type="ARBA" id="ARBA00022692"/>
    </source>
</evidence>
<evidence type="ECO:0000256" key="5">
    <source>
        <dbReference type="ARBA" id="ARBA00023136"/>
    </source>
</evidence>
<dbReference type="CDD" id="cd10336">
    <property type="entry name" value="SLC6sbd_Tyt1-Like"/>
    <property type="match status" value="1"/>
</dbReference>
<feature type="transmembrane region" description="Helical" evidence="7">
    <location>
        <begin position="12"/>
        <end position="33"/>
    </location>
</feature>
<dbReference type="PRINTS" id="PR00176">
    <property type="entry name" value="NANEUSMPORT"/>
</dbReference>
<gene>
    <name evidence="8" type="ORF">ABID56_002314</name>
</gene>
<keyword evidence="4 7" id="KW-1133">Transmembrane helix</keyword>
<feature type="transmembrane region" description="Helical" evidence="7">
    <location>
        <begin position="429"/>
        <end position="449"/>
    </location>
</feature>
<evidence type="ECO:0000256" key="2">
    <source>
        <dbReference type="ARBA" id="ARBA00022448"/>
    </source>
</evidence>
<evidence type="ECO:0000256" key="1">
    <source>
        <dbReference type="ARBA" id="ARBA00004141"/>
    </source>
</evidence>
<protein>
    <recommendedName>
        <fullName evidence="6">Transporter</fullName>
    </recommendedName>
</protein>
<comment type="similarity">
    <text evidence="6">Belongs to the sodium:neurotransmitter symporter (SNF) (TC 2.A.22) family.</text>
</comment>
<feature type="transmembrane region" description="Helical" evidence="7">
    <location>
        <begin position="390"/>
        <end position="408"/>
    </location>
</feature>
<evidence type="ECO:0000256" key="7">
    <source>
        <dbReference type="SAM" id="Phobius"/>
    </source>
</evidence>
<dbReference type="PANTHER" id="PTHR42948:SF1">
    <property type="entry name" value="TRANSPORTER"/>
    <property type="match status" value="1"/>
</dbReference>
<dbReference type="PROSITE" id="PS00610">
    <property type="entry name" value="NA_NEUROTRAN_SYMP_1"/>
    <property type="match status" value="1"/>
</dbReference>
<comment type="caution">
    <text evidence="8">The sequence shown here is derived from an EMBL/GenBank/DDBJ whole genome shotgun (WGS) entry which is preliminary data.</text>
</comment>
<keyword evidence="2 6" id="KW-0813">Transport</keyword>
<keyword evidence="6" id="KW-0769">Symport</keyword>
<dbReference type="NCBIfam" id="NF037979">
    <property type="entry name" value="Na_transp"/>
    <property type="match status" value="1"/>
</dbReference>
<feature type="transmembrane region" description="Helical" evidence="7">
    <location>
        <begin position="254"/>
        <end position="283"/>
    </location>
</feature>
<dbReference type="PANTHER" id="PTHR42948">
    <property type="entry name" value="TRANSPORTER"/>
    <property type="match status" value="1"/>
</dbReference>
<reference evidence="8 9" key="1">
    <citation type="submission" date="2024-06" db="EMBL/GenBank/DDBJ databases">
        <title>Genomic Encyclopedia of Type Strains, Phase IV (KMG-IV): sequencing the most valuable type-strain genomes for metagenomic binning, comparative biology and taxonomic classification.</title>
        <authorList>
            <person name="Goeker M."/>
        </authorList>
    </citation>
    <scope>NUCLEOTIDE SEQUENCE [LARGE SCALE GENOMIC DNA]</scope>
    <source>
        <strain evidence="8 9">DSM 23520</strain>
    </source>
</reference>
<name>A0ABV2KX67_9BACI</name>
<feature type="transmembrane region" description="Helical" evidence="7">
    <location>
        <begin position="45"/>
        <end position="69"/>
    </location>
</feature>
<comment type="subcellular location">
    <subcellularLocation>
        <location evidence="1">Membrane</location>
        <topology evidence="1">Multi-pass membrane protein</topology>
    </subcellularLocation>
</comment>
<dbReference type="EMBL" id="JBEPMX010000013">
    <property type="protein sequence ID" value="MET3684188.1"/>
    <property type="molecule type" value="Genomic_DNA"/>
</dbReference>
<sequence length="450" mass="48279">MSQQSGIGQDQWKTRLGFMLAAMGSAVGLGNIWRFPYVAGESGGATFLLVYLAFVFLIGVPLLLTEFSIGKAGKMDAVGSFKKLAPNTKWHLTGIMGVIGGILILSFYSVVAGWSIFYLYQYVTGAFWTEPDGGFGAAFDAWITNPLAPLFWQALFLIVTMVIVMRGIGSGIERANNILMPGLAILMIFMAGYGMTLDGAGEGLAFLFTPDWSKLADPNVYLMALGQAFFSLSIGICGMLTYSSYLKEKDKLPAATVGVGLMDTLFAVIAGVMVFTAVFSFGVEPTSGPPLVFIILPSIFESMPAGGLIGVVFFVLLVMAALSSALSLLELPVAYIHRTLGLTRKAATAIAGSIIFVFGIAASLGFGIWSHIQVNGNNILDMMDNLTANIILPLGGLLMAFFVGWYLTRDKAIQFSEIESPLLQNIWLIIIRFVAPVVLLIIMVTSLLGI</sequence>
<dbReference type="SUPFAM" id="SSF161070">
    <property type="entry name" value="SNF-like"/>
    <property type="match status" value="1"/>
</dbReference>
<feature type="transmembrane region" description="Helical" evidence="7">
    <location>
        <begin position="90"/>
        <end position="120"/>
    </location>
</feature>
<proteinExistence type="inferred from homology"/>
<dbReference type="InterPro" id="IPR037272">
    <property type="entry name" value="SNS_sf"/>
</dbReference>
<feature type="transmembrane region" description="Helical" evidence="7">
    <location>
        <begin position="150"/>
        <end position="168"/>
    </location>
</feature>
<dbReference type="RefSeq" id="WP_354221296.1">
    <property type="nucleotide sequence ID" value="NZ_JBEPMX010000013.1"/>
</dbReference>
<dbReference type="Proteomes" id="UP001549167">
    <property type="component" value="Unassembled WGS sequence"/>
</dbReference>
<evidence type="ECO:0000313" key="8">
    <source>
        <dbReference type="EMBL" id="MET3684188.1"/>
    </source>
</evidence>
<feature type="transmembrane region" description="Helical" evidence="7">
    <location>
        <begin position="220"/>
        <end position="242"/>
    </location>
</feature>
<dbReference type="InterPro" id="IPR047218">
    <property type="entry name" value="YocR/YhdH-like"/>
</dbReference>
<evidence type="ECO:0000256" key="6">
    <source>
        <dbReference type="RuleBase" id="RU003732"/>
    </source>
</evidence>